<keyword evidence="2" id="KW-1185">Reference proteome</keyword>
<dbReference type="EMBL" id="KZ293442">
    <property type="protein sequence ID" value="PBK66199.1"/>
    <property type="molecule type" value="Genomic_DNA"/>
</dbReference>
<proteinExistence type="predicted"/>
<dbReference type="Proteomes" id="UP000218334">
    <property type="component" value="Unassembled WGS sequence"/>
</dbReference>
<reference evidence="2" key="1">
    <citation type="journal article" date="2017" name="Nat. Ecol. Evol.">
        <title>Genome expansion and lineage-specific genetic innovations in the forest pathogenic fungi Armillaria.</title>
        <authorList>
            <person name="Sipos G."/>
            <person name="Prasanna A.N."/>
            <person name="Walter M.C."/>
            <person name="O'Connor E."/>
            <person name="Balint B."/>
            <person name="Krizsan K."/>
            <person name="Kiss B."/>
            <person name="Hess J."/>
            <person name="Varga T."/>
            <person name="Slot J."/>
            <person name="Riley R."/>
            <person name="Boka B."/>
            <person name="Rigling D."/>
            <person name="Barry K."/>
            <person name="Lee J."/>
            <person name="Mihaltcheva S."/>
            <person name="LaButti K."/>
            <person name="Lipzen A."/>
            <person name="Waldron R."/>
            <person name="Moloney N.M."/>
            <person name="Sperisen C."/>
            <person name="Kredics L."/>
            <person name="Vagvoelgyi C."/>
            <person name="Patrignani A."/>
            <person name="Fitzpatrick D."/>
            <person name="Nagy I."/>
            <person name="Doyle S."/>
            <person name="Anderson J.B."/>
            <person name="Grigoriev I.V."/>
            <person name="Gueldener U."/>
            <person name="Muensterkoetter M."/>
            <person name="Nagy L.G."/>
        </authorList>
    </citation>
    <scope>NUCLEOTIDE SEQUENCE [LARGE SCALE GENOMIC DNA]</scope>
    <source>
        <strain evidence="2">28-4</strain>
    </source>
</reference>
<evidence type="ECO:0000313" key="2">
    <source>
        <dbReference type="Proteomes" id="UP000218334"/>
    </source>
</evidence>
<organism evidence="1 2">
    <name type="scientific">Armillaria solidipes</name>
    <dbReference type="NCBI Taxonomy" id="1076256"/>
    <lineage>
        <taxon>Eukaryota</taxon>
        <taxon>Fungi</taxon>
        <taxon>Dikarya</taxon>
        <taxon>Basidiomycota</taxon>
        <taxon>Agaricomycotina</taxon>
        <taxon>Agaricomycetes</taxon>
        <taxon>Agaricomycetidae</taxon>
        <taxon>Agaricales</taxon>
        <taxon>Marasmiineae</taxon>
        <taxon>Physalacriaceae</taxon>
        <taxon>Armillaria</taxon>
    </lineage>
</organism>
<sequence length="125" mass="14356">MVSHVGCHECSLVRNWKDGNDIETLHPRPPPCSYLLSHRDCPACSDTEKWQEKYKEMVDDLVICSNVHDCDCYINKDSTVTKKKDYSGCKENKYGVCQARFPRQTYRETILDPETGALNLKKGEP</sequence>
<dbReference type="AlphaFoldDB" id="A0A2H3B5M2"/>
<accession>A0A2H3B5M2</accession>
<protein>
    <submittedName>
        <fullName evidence="1">Uncharacterized protein</fullName>
    </submittedName>
</protein>
<name>A0A2H3B5M2_9AGAR</name>
<dbReference type="STRING" id="1076256.A0A2H3B5M2"/>
<evidence type="ECO:0000313" key="1">
    <source>
        <dbReference type="EMBL" id="PBK66199.1"/>
    </source>
</evidence>
<gene>
    <name evidence="1" type="ORF">ARMSODRAFT_890844</name>
</gene>